<evidence type="ECO:0000313" key="2">
    <source>
        <dbReference type="EMBL" id="EXG79475.1"/>
    </source>
</evidence>
<evidence type="ECO:0008006" key="4">
    <source>
        <dbReference type="Google" id="ProtNLM"/>
    </source>
</evidence>
<dbReference type="EMBL" id="JFBT01000001">
    <property type="protein sequence ID" value="EXG79475.1"/>
    <property type="molecule type" value="Genomic_DNA"/>
</dbReference>
<sequence length="142" mass="15606">MRQLTVVLVVGLLLTTGCSALRSVPSTETHIVSFELETVRPSTYVDMKASYSLEPLADKKNTAFGASWNNELTFHYPDVNRLTLLGEVRVKDKPLIPPPKAAVELRCRIKVDGVLVAENTGFTVSCTHTMTAGRQQRSTKSS</sequence>
<accession>A0A010YGS6</accession>
<dbReference type="HOGENOM" id="CLU_1812545_0_0_11"/>
<comment type="caution">
    <text evidence="2">The sequence shown here is derived from an EMBL/GenBank/DDBJ whole genome shotgun (WGS) entry which is preliminary data.</text>
</comment>
<dbReference type="RefSeq" id="WP_035848159.1">
    <property type="nucleotide sequence ID" value="NZ_KK073874.1"/>
</dbReference>
<feature type="signal peptide" evidence="1">
    <location>
        <begin position="1"/>
        <end position="22"/>
    </location>
</feature>
<dbReference type="OrthoDB" id="5189844at2"/>
<feature type="chain" id="PRO_5001458793" description="Lipoprotein" evidence="1">
    <location>
        <begin position="23"/>
        <end position="142"/>
    </location>
</feature>
<dbReference type="Proteomes" id="UP000021053">
    <property type="component" value="Unassembled WGS sequence"/>
</dbReference>
<name>A0A010YGS6_9ACTN</name>
<proteinExistence type="predicted"/>
<dbReference type="PROSITE" id="PS51257">
    <property type="entry name" value="PROKAR_LIPOPROTEIN"/>
    <property type="match status" value="1"/>
</dbReference>
<dbReference type="AlphaFoldDB" id="A0A010YGS6"/>
<evidence type="ECO:0000313" key="3">
    <source>
        <dbReference type="Proteomes" id="UP000021053"/>
    </source>
</evidence>
<reference evidence="2 3" key="1">
    <citation type="submission" date="2013-07" db="EMBL/GenBank/DDBJ databases">
        <authorList>
            <consortium name="DOE Joint Genome Institute"/>
            <person name="Eisen J."/>
            <person name="Huntemann M."/>
            <person name="Han J."/>
            <person name="Chen A."/>
            <person name="Kyrpides N."/>
            <person name="Mavromatis K."/>
            <person name="Markowitz V."/>
            <person name="Palaniappan K."/>
            <person name="Ivanova N."/>
            <person name="Schaumberg A."/>
            <person name="Pati A."/>
            <person name="Liolios K."/>
            <person name="Nordberg H.P."/>
            <person name="Cantor M.N."/>
            <person name="Hua S.X."/>
            <person name="Woyke T."/>
        </authorList>
    </citation>
    <scope>NUCLEOTIDE SEQUENCE [LARGE SCALE GENOMIC DNA]</scope>
    <source>
        <strain evidence="2 3">DSM 44712</strain>
    </source>
</reference>
<keyword evidence="3" id="KW-1185">Reference proteome</keyword>
<organism evidence="2 3">
    <name type="scientific">Cryptosporangium arvum DSM 44712</name>
    <dbReference type="NCBI Taxonomy" id="927661"/>
    <lineage>
        <taxon>Bacteria</taxon>
        <taxon>Bacillati</taxon>
        <taxon>Actinomycetota</taxon>
        <taxon>Actinomycetes</taxon>
        <taxon>Cryptosporangiales</taxon>
        <taxon>Cryptosporangiaceae</taxon>
        <taxon>Cryptosporangium</taxon>
    </lineage>
</organism>
<evidence type="ECO:0000256" key="1">
    <source>
        <dbReference type="SAM" id="SignalP"/>
    </source>
</evidence>
<gene>
    <name evidence="2" type="ORF">CryarDRAFT_0516</name>
</gene>
<protein>
    <recommendedName>
        <fullName evidence="4">Lipoprotein</fullName>
    </recommendedName>
</protein>
<keyword evidence="1" id="KW-0732">Signal</keyword>